<dbReference type="Proteomes" id="UP000817658">
    <property type="component" value="Chromosome 1"/>
</dbReference>
<organism evidence="1">
    <name type="scientific">Oryza sativa subsp. japonica</name>
    <name type="common">Rice</name>
    <dbReference type="NCBI Taxonomy" id="39947"/>
    <lineage>
        <taxon>Eukaryota</taxon>
        <taxon>Viridiplantae</taxon>
        <taxon>Streptophyta</taxon>
        <taxon>Embryophyta</taxon>
        <taxon>Tracheophyta</taxon>
        <taxon>Spermatophyta</taxon>
        <taxon>Magnoliopsida</taxon>
        <taxon>Liliopsida</taxon>
        <taxon>Poales</taxon>
        <taxon>Poaceae</taxon>
        <taxon>BOP clade</taxon>
        <taxon>Oryzoideae</taxon>
        <taxon>Oryzeae</taxon>
        <taxon>Oryzinae</taxon>
        <taxon>Oryza</taxon>
        <taxon>Oryza sativa</taxon>
    </lineage>
</organism>
<reference evidence="1" key="1">
    <citation type="journal article" date="2002" name="Nature">
        <title>The genome sequence and structure of rice chromosome 1.</title>
        <authorList>
            <person name="Sasaki T."/>
            <person name="Matsumoto T."/>
            <person name="Yamamoto K."/>
            <person name="Sakata K."/>
            <person name="Baba T."/>
            <person name="Katayose Y."/>
            <person name="Wu J."/>
            <person name="Niimura Y."/>
            <person name="Cheng Z."/>
            <person name="Nagamura Y."/>
            <person name="Antonio B.A."/>
            <person name="Kanamori H."/>
            <person name="Hosokawa S."/>
            <person name="Masukawa M."/>
            <person name="Arikawa K."/>
            <person name="Chiden Y."/>
            <person name="Hayashi M."/>
            <person name="Okamoto M."/>
            <person name="Ando T."/>
            <person name="Aoki H."/>
            <person name="Arita K."/>
            <person name="Hamada M."/>
            <person name="Harada C."/>
            <person name="Hijishita S."/>
            <person name="Honda M."/>
            <person name="Ichikawa Y."/>
            <person name="Idonuma A."/>
            <person name="Iijima M."/>
            <person name="Ikeda M."/>
            <person name="Ikeno M."/>
            <person name="Itoh S."/>
            <person name="Itoh T."/>
            <person name="Itoh Y."/>
            <person name="Itoh Y."/>
            <person name="Iwabuchi A."/>
            <person name="Kamiya K."/>
            <person name="Karasawa W."/>
            <person name="Katagiri S."/>
            <person name="Kikuta A."/>
            <person name="Kobayashi N."/>
            <person name="Kono I."/>
            <person name="Machita K."/>
            <person name="Maehara T."/>
            <person name="Mizuno H."/>
            <person name="Mizubayashi T."/>
            <person name="Mukai Y."/>
            <person name="Nagasaki H."/>
            <person name="Nakashima M."/>
            <person name="Nakama Y."/>
            <person name="Nakamichi Y."/>
            <person name="Nakamura M."/>
            <person name="Namiki N."/>
            <person name="Negishi M."/>
            <person name="Ohta I."/>
            <person name="Ono N."/>
            <person name="Saji S."/>
            <person name="Sakai K."/>
            <person name="Shibata M."/>
            <person name="Shimokawa T."/>
            <person name="Shomura A."/>
            <person name="Song J."/>
            <person name="Takazaki Y."/>
            <person name="Terasawa K."/>
            <person name="Tsuji K."/>
            <person name="Waki K."/>
            <person name="Yamagata H."/>
            <person name="Yamane H."/>
            <person name="Yoshiki S."/>
            <person name="Yoshihara R."/>
            <person name="Yukawa K."/>
            <person name="Zhong H."/>
            <person name="Iwama H."/>
            <person name="Endo T."/>
            <person name="Ito H."/>
            <person name="Hahn J.H."/>
            <person name="Kim H.I."/>
            <person name="Eun M.Y."/>
            <person name="Yano M."/>
            <person name="Jiang J."/>
            <person name="Gojobori T."/>
        </authorList>
    </citation>
    <scope>NUCLEOTIDE SEQUENCE [LARGE SCALE GENOMIC DNA]</scope>
</reference>
<protein>
    <submittedName>
        <fullName evidence="1">Uncharacterized protein</fullName>
    </submittedName>
</protein>
<dbReference type="AlphaFoldDB" id="Q5JNS6"/>
<name>Q5JNS6_ORYSJ</name>
<sequence>MSFYEAPSSSLGLLAVQLGSSATSDLQASKPLVVLPKGHRCPLVASRSRECFSDVMPWPVS</sequence>
<accession>Q5JNS6</accession>
<dbReference type="EMBL" id="AP002482">
    <property type="protein sequence ID" value="BAD86881.1"/>
    <property type="molecule type" value="Genomic_DNA"/>
</dbReference>
<evidence type="ECO:0000313" key="1">
    <source>
        <dbReference type="EMBL" id="BAD86881.1"/>
    </source>
</evidence>
<gene>
    <name evidence="1" type="primary">P0706B05.30</name>
</gene>
<proteinExistence type="predicted"/>